<evidence type="ECO:0000256" key="1">
    <source>
        <dbReference type="ARBA" id="ARBA00007637"/>
    </source>
</evidence>
<reference evidence="3 4" key="1">
    <citation type="journal article" date="2013" name="ISME J.">
        <title>Metabolic model for the filamentous 'Candidatus Microthrix parvicella' based on genomic and metagenomic analyses.</title>
        <authorList>
            <person name="Jon McIlroy S."/>
            <person name="Kristiansen R."/>
            <person name="Albertsen M."/>
            <person name="Michael Karst S."/>
            <person name="Rossetti S."/>
            <person name="Lund Nielsen J."/>
            <person name="Tandoi V."/>
            <person name="James Seviour R."/>
            <person name="Nielsen P.H."/>
        </authorList>
    </citation>
    <scope>NUCLEOTIDE SEQUENCE [LARGE SCALE GENOMIC DNA]</scope>
    <source>
        <strain evidence="3 4">RN1</strain>
    </source>
</reference>
<comment type="caution">
    <text evidence="3">The sequence shown here is derived from an EMBL/GenBank/DDBJ whole genome shotgun (WGS) entry which is preliminary data.</text>
</comment>
<evidence type="ECO:0000313" key="3">
    <source>
        <dbReference type="EMBL" id="CCM64004.1"/>
    </source>
</evidence>
<evidence type="ECO:0000259" key="2">
    <source>
        <dbReference type="Pfam" id="PF01370"/>
    </source>
</evidence>
<organism evidence="3 4">
    <name type="scientific">Candidatus Neomicrothrix parvicella RN1</name>
    <dbReference type="NCBI Taxonomy" id="1229780"/>
    <lineage>
        <taxon>Bacteria</taxon>
        <taxon>Bacillati</taxon>
        <taxon>Actinomycetota</taxon>
        <taxon>Acidimicrobiia</taxon>
        <taxon>Acidimicrobiales</taxon>
        <taxon>Microthrixaceae</taxon>
        <taxon>Candidatus Neomicrothrix</taxon>
    </lineage>
</organism>
<dbReference type="PANTHER" id="PTHR43000">
    <property type="entry name" value="DTDP-D-GLUCOSE 4,6-DEHYDRATASE-RELATED"/>
    <property type="match status" value="1"/>
</dbReference>
<evidence type="ECO:0000313" key="4">
    <source>
        <dbReference type="Proteomes" id="UP000018291"/>
    </source>
</evidence>
<sequence>MSELPSLAGRSVFITGANGFVGRKLAERCRGLGAEVMGLDTVAEVERGVVAGDICDPAAWQGLLDGCDVLIHTAAVMTNNVNPAVAWGVNVVGTRRVIEAAADAGVGRFVHLSTMGVGRFAQIQTEAVERFHPDAPLDEHWPLMPTGNPYTDTKIAGEHAVLAAHAAGELAATIIRPADVYGPGCRPWVLEPLAAIRSGRFLLPNHGEGLFTAIYVDDLVDGILAAATTEAAAGHIIHLGGEEPVSTAEYFGHFYRMLGLDGPPRSYSTRTAIAIAEAARRSLQLAGKPTELGRGVMEMLNKSRPVSNAKAHELLGWAPQVSLADGMAHTEEWLRANGHLDDLEE</sequence>
<dbReference type="Pfam" id="PF01370">
    <property type="entry name" value="Epimerase"/>
    <property type="match status" value="1"/>
</dbReference>
<keyword evidence="4" id="KW-1185">Reference proteome</keyword>
<dbReference type="eggNOG" id="COG0451">
    <property type="taxonomic scope" value="Bacteria"/>
</dbReference>
<comment type="similarity">
    <text evidence="1">Belongs to the NAD(P)-dependent epimerase/dehydratase family.</text>
</comment>
<dbReference type="Proteomes" id="UP000018291">
    <property type="component" value="Unassembled WGS sequence"/>
</dbReference>
<dbReference type="EMBL" id="CANL01000025">
    <property type="protein sequence ID" value="CCM64004.1"/>
    <property type="molecule type" value="Genomic_DNA"/>
</dbReference>
<accession>R4YZC6</accession>
<proteinExistence type="inferred from homology"/>
<name>R4YZC6_9ACTN</name>
<dbReference type="InterPro" id="IPR036291">
    <property type="entry name" value="NAD(P)-bd_dom_sf"/>
</dbReference>
<protein>
    <submittedName>
        <fullName evidence="3">Putative oxidoreductase</fullName>
    </submittedName>
</protein>
<dbReference type="Gene3D" id="3.40.50.720">
    <property type="entry name" value="NAD(P)-binding Rossmann-like Domain"/>
    <property type="match status" value="1"/>
</dbReference>
<dbReference type="STRING" id="1229780.BN381_310100"/>
<dbReference type="SUPFAM" id="SSF51735">
    <property type="entry name" value="NAD(P)-binding Rossmann-fold domains"/>
    <property type="match status" value="1"/>
</dbReference>
<dbReference type="AlphaFoldDB" id="R4YZC6"/>
<dbReference type="InterPro" id="IPR001509">
    <property type="entry name" value="Epimerase_deHydtase"/>
</dbReference>
<dbReference type="RefSeq" id="WP_012227432.1">
    <property type="nucleotide sequence ID" value="NZ_HG422565.1"/>
</dbReference>
<dbReference type="HOGENOM" id="CLU_007383_6_1_11"/>
<gene>
    <name evidence="3" type="ORF">BN381_310100</name>
</gene>
<feature type="domain" description="NAD-dependent epimerase/dehydratase" evidence="2">
    <location>
        <begin position="12"/>
        <end position="240"/>
    </location>
</feature>